<reference evidence="2 4" key="1">
    <citation type="submission" date="2008-03" db="EMBL/GenBank/DDBJ databases">
        <title>Annotation of Ixodes scapularis.</title>
        <authorList>
            <consortium name="Ixodes scapularis Genome Project Consortium"/>
            <person name="Caler E."/>
            <person name="Hannick L.I."/>
            <person name="Bidwell S."/>
            <person name="Joardar V."/>
            <person name="Thiagarajan M."/>
            <person name="Amedeo P."/>
            <person name="Galinsky K.J."/>
            <person name="Schobel S."/>
            <person name="Inman J."/>
            <person name="Hostetler J."/>
            <person name="Miller J."/>
            <person name="Hammond M."/>
            <person name="Megy K."/>
            <person name="Lawson D."/>
            <person name="Kodira C."/>
            <person name="Sutton G."/>
            <person name="Meyer J."/>
            <person name="Hill C.A."/>
            <person name="Birren B."/>
            <person name="Nene V."/>
            <person name="Collins F."/>
            <person name="Alarcon-Chaidez F."/>
            <person name="Wikel S."/>
            <person name="Strausberg R."/>
        </authorList>
    </citation>
    <scope>NUCLEOTIDE SEQUENCE [LARGE SCALE GENOMIC DNA]</scope>
    <source>
        <strain evidence="4">Wikel</strain>
        <strain evidence="2">Wikel colony</strain>
    </source>
</reference>
<evidence type="ECO:0000256" key="1">
    <source>
        <dbReference type="SAM" id="MobiDB-lite"/>
    </source>
</evidence>
<feature type="compositionally biased region" description="Basic residues" evidence="1">
    <location>
        <begin position="73"/>
        <end position="89"/>
    </location>
</feature>
<gene>
    <name evidence="2" type="ORF">IscW_ISCW022882</name>
</gene>
<keyword evidence="4" id="KW-1185">Reference proteome</keyword>
<dbReference type="AlphaFoldDB" id="B7QD55"/>
<proteinExistence type="predicted"/>
<dbReference type="EMBL" id="DS911299">
    <property type="protein sequence ID" value="EEC16777.1"/>
    <property type="molecule type" value="Genomic_DNA"/>
</dbReference>
<name>B7QD55_IXOSC</name>
<organism>
    <name type="scientific">Ixodes scapularis</name>
    <name type="common">Black-legged tick</name>
    <name type="synonym">Deer tick</name>
    <dbReference type="NCBI Taxonomy" id="6945"/>
    <lineage>
        <taxon>Eukaryota</taxon>
        <taxon>Metazoa</taxon>
        <taxon>Ecdysozoa</taxon>
        <taxon>Arthropoda</taxon>
        <taxon>Chelicerata</taxon>
        <taxon>Arachnida</taxon>
        <taxon>Acari</taxon>
        <taxon>Parasitiformes</taxon>
        <taxon>Ixodida</taxon>
        <taxon>Ixodoidea</taxon>
        <taxon>Ixodidae</taxon>
        <taxon>Ixodinae</taxon>
        <taxon>Ixodes</taxon>
    </lineage>
</organism>
<dbReference type="InParanoid" id="B7QD55"/>
<dbReference type="VEuPathDB" id="VectorBase:ISCI022882"/>
<feature type="region of interest" description="Disordered" evidence="1">
    <location>
        <begin position="1"/>
        <end position="135"/>
    </location>
</feature>
<dbReference type="HOGENOM" id="CLU_1526881_0_0_1"/>
<dbReference type="EMBL" id="ABJB010128467">
    <property type="status" value="NOT_ANNOTATED_CDS"/>
    <property type="molecule type" value="Genomic_DNA"/>
</dbReference>
<dbReference type="Proteomes" id="UP000001555">
    <property type="component" value="Unassembled WGS sequence"/>
</dbReference>
<dbReference type="PaxDb" id="6945-B7QD55"/>
<dbReference type="EMBL" id="ABJB010241884">
    <property type="status" value="NOT_ANNOTATED_CDS"/>
    <property type="molecule type" value="Genomic_DNA"/>
</dbReference>
<evidence type="ECO:0000313" key="3">
    <source>
        <dbReference type="EnsemblMetazoa" id="ISCW022882-PA"/>
    </source>
</evidence>
<accession>B7QD55</accession>
<evidence type="ECO:0000313" key="2">
    <source>
        <dbReference type="EMBL" id="EEC16777.1"/>
    </source>
</evidence>
<dbReference type="EnsemblMetazoa" id="ISCW022882-RA">
    <property type="protein sequence ID" value="ISCW022882-PA"/>
    <property type="gene ID" value="ISCW022882"/>
</dbReference>
<dbReference type="VEuPathDB" id="VectorBase:ISCW022882"/>
<reference evidence="3" key="2">
    <citation type="submission" date="2020-05" db="UniProtKB">
        <authorList>
            <consortium name="EnsemblMetazoa"/>
        </authorList>
    </citation>
    <scope>IDENTIFICATION</scope>
    <source>
        <strain evidence="3">wikel</strain>
    </source>
</reference>
<sequence length="176" mass="19056">MPVQGSITRHSDNGTRSPKRCVVARLSRQDEDMPPPRQSKHRKNKFGAIPARQDEQFLGIGGRQVCPPARSKANGRRRKRSNGLPKLKRLSPSDHAAAPRATSVRRQGGSAPSSTGRARLVAPSRQVAGRPAAVAPNDCMRAADRNTLSAERDSRISPRLVRVGRLAVAVRAVASH</sequence>
<protein>
    <submittedName>
        <fullName evidence="2 3">Uncharacterized protein</fullName>
    </submittedName>
</protein>
<evidence type="ECO:0000313" key="4">
    <source>
        <dbReference type="Proteomes" id="UP000001555"/>
    </source>
</evidence>